<evidence type="ECO:0000256" key="9">
    <source>
        <dbReference type="ARBA" id="ARBA00023224"/>
    </source>
</evidence>
<dbReference type="FunFam" id="1.20.1070.10:FF:000003">
    <property type="entry name" value="Olfactory receptor"/>
    <property type="match status" value="1"/>
</dbReference>
<evidence type="ECO:0000256" key="1">
    <source>
        <dbReference type="ARBA" id="ARBA00004651"/>
    </source>
</evidence>
<dbReference type="GO" id="GO:0004984">
    <property type="term" value="F:olfactory receptor activity"/>
    <property type="evidence" value="ECO:0000318"/>
    <property type="project" value="GO_Central"/>
</dbReference>
<proteinExistence type="inferred from homology"/>
<dbReference type="OMA" id="FLAFIDI"/>
<evidence type="ECO:0000256" key="2">
    <source>
        <dbReference type="ARBA" id="ARBA00022475"/>
    </source>
</evidence>
<keyword evidence="4 11" id="KW-0552">Olfaction</keyword>
<evidence type="ECO:0000259" key="12">
    <source>
        <dbReference type="PROSITE" id="PS50262"/>
    </source>
</evidence>
<dbReference type="GO" id="GO:0004930">
    <property type="term" value="F:G protein-coupled receptor activity"/>
    <property type="evidence" value="ECO:0007669"/>
    <property type="project" value="UniProtKB-KW"/>
</dbReference>
<dbReference type="GO" id="GO:0005549">
    <property type="term" value="F:odorant binding"/>
    <property type="evidence" value="ECO:0000318"/>
    <property type="project" value="GO_Central"/>
</dbReference>
<protein>
    <recommendedName>
        <fullName evidence="11">Olfactory receptor</fullName>
    </recommendedName>
</protein>
<feature type="transmembrane region" description="Helical" evidence="11">
    <location>
        <begin position="147"/>
        <end position="165"/>
    </location>
</feature>
<dbReference type="eggNOG" id="ENOG502TM2B">
    <property type="taxonomic scope" value="Eukaryota"/>
</dbReference>
<feature type="transmembrane region" description="Helical" evidence="11">
    <location>
        <begin position="67"/>
        <end position="85"/>
    </location>
</feature>
<evidence type="ECO:0000256" key="6">
    <source>
        <dbReference type="ARBA" id="ARBA00023040"/>
    </source>
</evidence>
<feature type="transmembrane region" description="Helical" evidence="11">
    <location>
        <begin position="32"/>
        <end position="55"/>
    </location>
</feature>
<sequence>FSLCRSMDMGRNETYVTMFILLGFSDQPDLQIILFVIFLVLYLMTVAWNLVLIILIRSDSHLHSPMYFFLSFLAFIDICYSSAITPKMLSDFFHEEKTISFLGCATQYFFMALMGLTECLLLTIMAYDRYVAICSPLRYPTIMDLQVCKKMVAGAYIGGFFSSLIETVAGFHHHFCGPNIINHFFCDVPQIMALSCSNTFIGQIMLLVMVVLVGFFSFPIIIMSYGYITVTVLKMPSAKGRMKAFNTCASHLTVVTLFYGTAFVVYFQSGSGHSPNVDKMLSVFYVILIPMLNPQIYSLRNKEIKDALKRLVKKDISP</sequence>
<dbReference type="PROSITE" id="PS00237">
    <property type="entry name" value="G_PROTEIN_RECEP_F1_1"/>
    <property type="match status" value="1"/>
</dbReference>
<evidence type="ECO:0000256" key="3">
    <source>
        <dbReference type="ARBA" id="ARBA00022692"/>
    </source>
</evidence>
<dbReference type="CDD" id="cd15417">
    <property type="entry name" value="7tmA_OR5A1-like"/>
    <property type="match status" value="1"/>
</dbReference>
<evidence type="ECO:0000256" key="11">
    <source>
        <dbReference type="RuleBase" id="RU363047"/>
    </source>
</evidence>
<dbReference type="AlphaFoldDB" id="F7GHL8"/>
<keyword evidence="9 10" id="KW-0807">Transducer</keyword>
<dbReference type="Ensembl" id="ENSMODT00000025689.2">
    <property type="protein sequence ID" value="ENSMODP00000025240.2"/>
    <property type="gene ID" value="ENSMODG00000045500.1"/>
</dbReference>
<evidence type="ECO:0000256" key="8">
    <source>
        <dbReference type="ARBA" id="ARBA00023170"/>
    </source>
</evidence>
<feature type="transmembrane region" description="Helical" evidence="11">
    <location>
        <begin position="204"/>
        <end position="228"/>
    </location>
</feature>
<reference evidence="13 14" key="1">
    <citation type="journal article" date="2007" name="Nature">
        <title>Genome of the marsupial Monodelphis domestica reveals innovation in non-coding sequences.</title>
        <authorList>
            <person name="Mikkelsen T.S."/>
            <person name="Wakefield M.J."/>
            <person name="Aken B."/>
            <person name="Amemiya C.T."/>
            <person name="Chang J.L."/>
            <person name="Duke S."/>
            <person name="Garber M."/>
            <person name="Gentles A.J."/>
            <person name="Goodstadt L."/>
            <person name="Heger A."/>
            <person name="Jurka J."/>
            <person name="Kamal M."/>
            <person name="Mauceli E."/>
            <person name="Searle S.M."/>
            <person name="Sharpe T."/>
            <person name="Baker M.L."/>
            <person name="Batzer M.A."/>
            <person name="Benos P.V."/>
            <person name="Belov K."/>
            <person name="Clamp M."/>
            <person name="Cook A."/>
            <person name="Cuff J."/>
            <person name="Das R."/>
            <person name="Davidow L."/>
            <person name="Deakin J.E."/>
            <person name="Fazzari M.J."/>
            <person name="Glass J.L."/>
            <person name="Grabherr M."/>
            <person name="Greally J.M."/>
            <person name="Gu W."/>
            <person name="Hore T.A."/>
            <person name="Huttley G.A."/>
            <person name="Kleber M."/>
            <person name="Jirtle R.L."/>
            <person name="Koina E."/>
            <person name="Lee J.T."/>
            <person name="Mahony S."/>
            <person name="Marra M.A."/>
            <person name="Miller R.D."/>
            <person name="Nicholls R.D."/>
            <person name="Oda M."/>
            <person name="Papenfuss A.T."/>
            <person name="Parra Z.E."/>
            <person name="Pollock D.D."/>
            <person name="Ray D.A."/>
            <person name="Schein J.E."/>
            <person name="Speed T.P."/>
            <person name="Thompson K."/>
            <person name="VandeBerg J.L."/>
            <person name="Wade C.M."/>
            <person name="Walker J.A."/>
            <person name="Waters P.D."/>
            <person name="Webber C."/>
            <person name="Weidman J.R."/>
            <person name="Xie X."/>
            <person name="Zody M.C."/>
            <person name="Baldwin J."/>
            <person name="Abdouelleil A."/>
            <person name="Abdulkadir J."/>
            <person name="Abebe A."/>
            <person name="Abera B."/>
            <person name="Abreu J."/>
            <person name="Acer S.C."/>
            <person name="Aftuck L."/>
            <person name="Alexander A."/>
            <person name="An P."/>
            <person name="Anderson E."/>
            <person name="Anderson S."/>
            <person name="Arachi H."/>
            <person name="Azer M."/>
            <person name="Bachantsang P."/>
            <person name="Barry A."/>
            <person name="Bayul T."/>
            <person name="Berlin A."/>
            <person name="Bessette D."/>
            <person name="Bloom T."/>
            <person name="Bloom T."/>
            <person name="Boguslavskiy L."/>
            <person name="Bonnet C."/>
            <person name="Boukhgalter B."/>
            <person name="Bourzgui I."/>
            <person name="Brown A."/>
            <person name="Cahill P."/>
            <person name="Channer S."/>
            <person name="Cheshatsang Y."/>
            <person name="Chuda L."/>
            <person name="Citroen M."/>
            <person name="Collymore A."/>
            <person name="Cooke P."/>
            <person name="Costello M."/>
            <person name="D'Aco K."/>
            <person name="Daza R."/>
            <person name="De Haan G."/>
            <person name="DeGray S."/>
            <person name="DeMaso C."/>
            <person name="Dhargay N."/>
            <person name="Dooley K."/>
            <person name="Dooley E."/>
            <person name="Doricent M."/>
            <person name="Dorje P."/>
            <person name="Dorjee K."/>
            <person name="Dupes A."/>
            <person name="Elong R."/>
            <person name="Falk J."/>
            <person name="Farina A."/>
            <person name="Faro S."/>
            <person name="Ferguson D."/>
            <person name="Fisher S."/>
            <person name="Foley C.D."/>
            <person name="Franke A."/>
            <person name="Friedrich D."/>
            <person name="Gadbois L."/>
            <person name="Gearin G."/>
            <person name="Gearin C.R."/>
            <person name="Giannoukos G."/>
            <person name="Goode T."/>
            <person name="Graham J."/>
            <person name="Grandbois E."/>
            <person name="Grewal S."/>
            <person name="Gyaltsen K."/>
            <person name="Hafez N."/>
            <person name="Hagos B."/>
            <person name="Hall J."/>
            <person name="Henson C."/>
            <person name="Hollinger A."/>
            <person name="Honan T."/>
            <person name="Huard M.D."/>
            <person name="Hughes L."/>
            <person name="Hurhula B."/>
            <person name="Husby M.E."/>
            <person name="Kamat A."/>
            <person name="Kanga B."/>
            <person name="Kashin S."/>
            <person name="Khazanovich D."/>
            <person name="Kisner P."/>
            <person name="Lance K."/>
            <person name="Lara M."/>
            <person name="Lee W."/>
            <person name="Lennon N."/>
            <person name="Letendre F."/>
            <person name="LeVine R."/>
            <person name="Lipovsky A."/>
            <person name="Liu X."/>
            <person name="Liu J."/>
            <person name="Liu S."/>
            <person name="Lokyitsang T."/>
            <person name="Lokyitsang Y."/>
            <person name="Lubonja R."/>
            <person name="Lui A."/>
            <person name="MacDonald P."/>
            <person name="Magnisalis V."/>
            <person name="Maru K."/>
            <person name="Matthews C."/>
            <person name="McCusker W."/>
            <person name="McDonough S."/>
            <person name="Mehta T."/>
            <person name="Meldrim J."/>
            <person name="Meneus L."/>
            <person name="Mihai O."/>
            <person name="Mihalev A."/>
            <person name="Mihova T."/>
            <person name="Mittelman R."/>
            <person name="Mlenga V."/>
            <person name="Montmayeur A."/>
            <person name="Mulrain L."/>
            <person name="Navidi A."/>
            <person name="Naylor J."/>
            <person name="Negash T."/>
            <person name="Nguyen T."/>
            <person name="Nguyen N."/>
            <person name="Nicol R."/>
            <person name="Norbu C."/>
            <person name="Norbu N."/>
            <person name="Novod N."/>
            <person name="O'Neill B."/>
            <person name="Osman S."/>
            <person name="Markiewicz E."/>
            <person name="Oyono O.L."/>
            <person name="Patti C."/>
            <person name="Phunkhang P."/>
            <person name="Pierre F."/>
            <person name="Priest M."/>
            <person name="Raghuraman S."/>
            <person name="Rege F."/>
            <person name="Reyes R."/>
            <person name="Rise C."/>
            <person name="Rogov P."/>
            <person name="Ross K."/>
            <person name="Ryan E."/>
            <person name="Settipalli S."/>
            <person name="Shea T."/>
            <person name="Sherpa N."/>
            <person name="Shi L."/>
            <person name="Shih D."/>
            <person name="Sparrow T."/>
            <person name="Spaulding J."/>
            <person name="Stalker J."/>
            <person name="Stange-Thomann N."/>
            <person name="Stavropoulos S."/>
            <person name="Stone C."/>
            <person name="Strader C."/>
            <person name="Tesfaye S."/>
            <person name="Thomson T."/>
            <person name="Thoulutsang Y."/>
            <person name="Thoulutsang D."/>
            <person name="Topham K."/>
            <person name="Topping I."/>
            <person name="Tsamla T."/>
            <person name="Vassiliev H."/>
            <person name="Vo A."/>
            <person name="Wangchuk T."/>
            <person name="Wangdi T."/>
            <person name="Weiand M."/>
            <person name="Wilkinson J."/>
            <person name="Wilson A."/>
            <person name="Yadav S."/>
            <person name="Young G."/>
            <person name="Yu Q."/>
            <person name="Zembek L."/>
            <person name="Zhong D."/>
            <person name="Zimmer A."/>
            <person name="Zwirko Z."/>
            <person name="Jaffe D.B."/>
            <person name="Alvarez P."/>
            <person name="Brockman W."/>
            <person name="Butler J."/>
            <person name="Chin C."/>
            <person name="Gnerre S."/>
            <person name="MacCallum I."/>
            <person name="Graves J.A."/>
            <person name="Ponting C.P."/>
            <person name="Breen M."/>
            <person name="Samollow P.B."/>
            <person name="Lander E.S."/>
            <person name="Lindblad-Toh K."/>
        </authorList>
    </citation>
    <scope>NUCLEOTIDE SEQUENCE [LARGE SCALE GENOMIC DNA]</scope>
</reference>
<evidence type="ECO:0000256" key="4">
    <source>
        <dbReference type="ARBA" id="ARBA00022725"/>
    </source>
</evidence>
<feature type="transmembrane region" description="Helical" evidence="11">
    <location>
        <begin position="249"/>
        <end position="268"/>
    </location>
</feature>
<keyword evidence="11" id="KW-0716">Sensory transduction</keyword>
<name>F7GHL8_MONDO</name>
<dbReference type="InterPro" id="IPR050516">
    <property type="entry name" value="Olfactory_GPCR"/>
</dbReference>
<dbReference type="PRINTS" id="PR00245">
    <property type="entry name" value="OLFACTORYR"/>
</dbReference>
<reference evidence="13" key="3">
    <citation type="submission" date="2025-09" db="UniProtKB">
        <authorList>
            <consortium name="Ensembl"/>
        </authorList>
    </citation>
    <scope>IDENTIFICATION</scope>
</reference>
<dbReference type="Proteomes" id="UP000002280">
    <property type="component" value="Chromosome 5"/>
</dbReference>
<evidence type="ECO:0000256" key="5">
    <source>
        <dbReference type="ARBA" id="ARBA00022989"/>
    </source>
</evidence>
<organism evidence="13 14">
    <name type="scientific">Monodelphis domestica</name>
    <name type="common">Gray short-tailed opossum</name>
    <dbReference type="NCBI Taxonomy" id="13616"/>
    <lineage>
        <taxon>Eukaryota</taxon>
        <taxon>Metazoa</taxon>
        <taxon>Chordata</taxon>
        <taxon>Craniata</taxon>
        <taxon>Vertebrata</taxon>
        <taxon>Euteleostomi</taxon>
        <taxon>Mammalia</taxon>
        <taxon>Metatheria</taxon>
        <taxon>Didelphimorphia</taxon>
        <taxon>Didelphidae</taxon>
        <taxon>Monodelphis</taxon>
    </lineage>
</organism>
<dbReference type="STRING" id="13616.ENSMODP00000025240"/>
<dbReference type="InterPro" id="IPR000276">
    <property type="entry name" value="GPCR_Rhodpsn"/>
</dbReference>
<dbReference type="SUPFAM" id="SSF81321">
    <property type="entry name" value="Family A G protein-coupled receptor-like"/>
    <property type="match status" value="1"/>
</dbReference>
<feature type="domain" description="G-protein coupled receptors family 1 profile" evidence="12">
    <location>
        <begin position="48"/>
        <end position="297"/>
    </location>
</feature>
<reference evidence="13" key="2">
    <citation type="submission" date="2025-08" db="UniProtKB">
        <authorList>
            <consortium name="Ensembl"/>
        </authorList>
    </citation>
    <scope>IDENTIFICATION</scope>
</reference>
<feature type="transmembrane region" description="Helical" evidence="11">
    <location>
        <begin position="280"/>
        <end position="299"/>
    </location>
</feature>
<comment type="subcellular location">
    <subcellularLocation>
        <location evidence="1 11">Cell membrane</location>
        <topology evidence="1 11">Multi-pass membrane protein</topology>
    </subcellularLocation>
</comment>
<dbReference type="InParanoid" id="F7GHL8"/>
<evidence type="ECO:0000313" key="14">
    <source>
        <dbReference type="Proteomes" id="UP000002280"/>
    </source>
</evidence>
<feature type="transmembrane region" description="Helical" evidence="11">
    <location>
        <begin position="105"/>
        <end position="127"/>
    </location>
</feature>
<dbReference type="GeneTree" id="ENSGT01150000286988"/>
<comment type="similarity">
    <text evidence="10">Belongs to the G-protein coupled receptor 1 family.</text>
</comment>
<accession>F7GHL8</accession>
<dbReference type="HOGENOM" id="CLU_012526_1_0_1"/>
<dbReference type="PROSITE" id="PS50262">
    <property type="entry name" value="G_PROTEIN_RECEP_F1_2"/>
    <property type="match status" value="1"/>
</dbReference>
<keyword evidence="6 10" id="KW-0297">G-protein coupled receptor</keyword>
<evidence type="ECO:0000256" key="7">
    <source>
        <dbReference type="ARBA" id="ARBA00023136"/>
    </source>
</evidence>
<dbReference type="InterPro" id="IPR017452">
    <property type="entry name" value="GPCR_Rhodpsn_7TM"/>
</dbReference>
<keyword evidence="2 11" id="KW-1003">Cell membrane</keyword>
<dbReference type="Gene3D" id="1.20.1070.10">
    <property type="entry name" value="Rhodopsin 7-helix transmembrane proteins"/>
    <property type="match status" value="1"/>
</dbReference>
<keyword evidence="5 11" id="KW-1133">Transmembrane helix</keyword>
<dbReference type="InterPro" id="IPR000725">
    <property type="entry name" value="Olfact_rcpt"/>
</dbReference>
<keyword evidence="8 10" id="KW-0675">Receptor</keyword>
<dbReference type="PRINTS" id="PR00237">
    <property type="entry name" value="GPCRRHODOPSN"/>
</dbReference>
<dbReference type="GO" id="GO:0005886">
    <property type="term" value="C:plasma membrane"/>
    <property type="evidence" value="ECO:0007669"/>
    <property type="project" value="UniProtKB-SubCell"/>
</dbReference>
<evidence type="ECO:0000313" key="13">
    <source>
        <dbReference type="Ensembl" id="ENSMODP00000025240.2"/>
    </source>
</evidence>
<evidence type="ECO:0000256" key="10">
    <source>
        <dbReference type="RuleBase" id="RU000688"/>
    </source>
</evidence>
<keyword evidence="7 11" id="KW-0472">Membrane</keyword>
<keyword evidence="3 10" id="KW-0812">Transmembrane</keyword>
<dbReference type="Pfam" id="PF13853">
    <property type="entry name" value="7tm_4"/>
    <property type="match status" value="1"/>
</dbReference>
<keyword evidence="14" id="KW-1185">Reference proteome</keyword>
<dbReference type="PANTHER" id="PTHR26452">
    <property type="entry name" value="OLFACTORY RECEPTOR"/>
    <property type="match status" value="1"/>
</dbReference>